<organism evidence="1 2">
    <name type="scientific">Ixodes persulcatus</name>
    <name type="common">Taiga tick</name>
    <dbReference type="NCBI Taxonomy" id="34615"/>
    <lineage>
        <taxon>Eukaryota</taxon>
        <taxon>Metazoa</taxon>
        <taxon>Ecdysozoa</taxon>
        <taxon>Arthropoda</taxon>
        <taxon>Chelicerata</taxon>
        <taxon>Arachnida</taxon>
        <taxon>Acari</taxon>
        <taxon>Parasitiformes</taxon>
        <taxon>Ixodida</taxon>
        <taxon>Ixodoidea</taxon>
        <taxon>Ixodidae</taxon>
        <taxon>Ixodinae</taxon>
        <taxon>Ixodes</taxon>
    </lineage>
</organism>
<dbReference type="Proteomes" id="UP000805193">
    <property type="component" value="Unassembled WGS sequence"/>
</dbReference>
<gene>
    <name evidence="1" type="ORF">HPB47_025451</name>
</gene>
<reference evidence="1 2" key="1">
    <citation type="journal article" date="2020" name="Cell">
        <title>Large-Scale Comparative Analyses of Tick Genomes Elucidate Their Genetic Diversity and Vector Capacities.</title>
        <authorList>
            <consortium name="Tick Genome and Microbiome Consortium (TIGMIC)"/>
            <person name="Jia N."/>
            <person name="Wang J."/>
            <person name="Shi W."/>
            <person name="Du L."/>
            <person name="Sun Y."/>
            <person name="Zhan W."/>
            <person name="Jiang J.F."/>
            <person name="Wang Q."/>
            <person name="Zhang B."/>
            <person name="Ji P."/>
            <person name="Bell-Sakyi L."/>
            <person name="Cui X.M."/>
            <person name="Yuan T.T."/>
            <person name="Jiang B.G."/>
            <person name="Yang W.F."/>
            <person name="Lam T.T."/>
            <person name="Chang Q.C."/>
            <person name="Ding S.J."/>
            <person name="Wang X.J."/>
            <person name="Zhu J.G."/>
            <person name="Ruan X.D."/>
            <person name="Zhao L."/>
            <person name="Wei J.T."/>
            <person name="Ye R.Z."/>
            <person name="Que T.C."/>
            <person name="Du C.H."/>
            <person name="Zhou Y.H."/>
            <person name="Cheng J.X."/>
            <person name="Dai P.F."/>
            <person name="Guo W.B."/>
            <person name="Han X.H."/>
            <person name="Huang E.J."/>
            <person name="Li L.F."/>
            <person name="Wei W."/>
            <person name="Gao Y.C."/>
            <person name="Liu J.Z."/>
            <person name="Shao H.Z."/>
            <person name="Wang X."/>
            <person name="Wang C.C."/>
            <person name="Yang T.C."/>
            <person name="Huo Q.B."/>
            <person name="Li W."/>
            <person name="Chen H.Y."/>
            <person name="Chen S.E."/>
            <person name="Zhou L.G."/>
            <person name="Ni X.B."/>
            <person name="Tian J.H."/>
            <person name="Sheng Y."/>
            <person name="Liu T."/>
            <person name="Pan Y.S."/>
            <person name="Xia L.Y."/>
            <person name="Li J."/>
            <person name="Zhao F."/>
            <person name="Cao W.C."/>
        </authorList>
    </citation>
    <scope>NUCLEOTIDE SEQUENCE [LARGE SCALE GENOMIC DNA]</scope>
    <source>
        <strain evidence="1">Iper-2018</strain>
    </source>
</reference>
<accession>A0AC60Q1F2</accession>
<protein>
    <submittedName>
        <fullName evidence="1">Uncharacterized protein</fullName>
    </submittedName>
</protein>
<evidence type="ECO:0000313" key="1">
    <source>
        <dbReference type="EMBL" id="KAG0427499.1"/>
    </source>
</evidence>
<keyword evidence="2" id="KW-1185">Reference proteome</keyword>
<evidence type="ECO:0000313" key="2">
    <source>
        <dbReference type="Proteomes" id="UP000805193"/>
    </source>
</evidence>
<proteinExistence type="predicted"/>
<name>A0AC60Q1F2_IXOPE</name>
<dbReference type="EMBL" id="JABSTQ010009620">
    <property type="protein sequence ID" value="KAG0427499.1"/>
    <property type="molecule type" value="Genomic_DNA"/>
</dbReference>
<comment type="caution">
    <text evidence="1">The sequence shown here is derived from an EMBL/GenBank/DDBJ whole genome shotgun (WGS) entry which is preliminary data.</text>
</comment>
<sequence length="431" mass="48576">MAVIWMIVVEQQYEAGSATLLDSMGRPPAGMLSGRMADYGAYDQCLSIRHPQNQFRGKYCMIQMMGNGKLAPSMLKLVDKLMEHHNLKYAGNISKVLELEGDKMQMALFKLGSCMPSVCRREDLQFILDSGTTLSRIALSFSLRRSSLKLVQMPAWGDYSDKLGFLYGMRVLSAAWIVKGHSYILRDFRHSSDFLVFVKRLQNDFVFSVDIQFCLAVGTFFAMTGFLSGYLATNKPQPKISGFLLVVSGLVRRYIRFVPSVAALLGVWYLVPLVASGPSQDDLFFVSRKSCDESWWKLFTMTQNYADNVADMCLPHLWYVCVDFQLSVIRIILMVVVVPSRSGKHCTRALPTGACCAWAQFEKSARGSFALPFTLSKHFARSKWWATQCDVERSNYPSRSYQVPERLRIGARESARPAERSSTFQSGKPSG</sequence>